<evidence type="ECO:0000256" key="2">
    <source>
        <dbReference type="SAM" id="SignalP"/>
    </source>
</evidence>
<keyword evidence="1" id="KW-1133">Transmembrane helix</keyword>
<evidence type="ECO:0000313" key="4">
    <source>
        <dbReference type="Proteomes" id="UP000236731"/>
    </source>
</evidence>
<dbReference type="Pfam" id="PF20077">
    <property type="entry name" value="CcmD_alt"/>
    <property type="match status" value="1"/>
</dbReference>
<proteinExistence type="predicted"/>
<sequence length="68" mass="7688">MKNILYTIAALLMFCNQSFAQGKVEMADGLRAEGKIYVVVLVMLVIFSAVATYLFILDRKVSKLEKDR</sequence>
<feature type="signal peptide" evidence="2">
    <location>
        <begin position="1"/>
        <end position="20"/>
    </location>
</feature>
<name>A0A1H5SKF9_9SPHI</name>
<feature type="chain" id="PRO_5009284163" description="CcmD family protein" evidence="2">
    <location>
        <begin position="21"/>
        <end position="68"/>
    </location>
</feature>
<feature type="transmembrane region" description="Helical" evidence="1">
    <location>
        <begin position="36"/>
        <end position="56"/>
    </location>
</feature>
<reference evidence="4" key="1">
    <citation type="submission" date="2016-10" db="EMBL/GenBank/DDBJ databases">
        <authorList>
            <person name="Varghese N."/>
            <person name="Submissions S."/>
        </authorList>
    </citation>
    <scope>NUCLEOTIDE SEQUENCE [LARGE SCALE GENOMIC DNA]</scope>
    <source>
        <strain evidence="4">DSM 22361</strain>
    </source>
</reference>
<keyword evidence="1" id="KW-0812">Transmembrane</keyword>
<evidence type="ECO:0000256" key="1">
    <source>
        <dbReference type="SAM" id="Phobius"/>
    </source>
</evidence>
<evidence type="ECO:0008006" key="5">
    <source>
        <dbReference type="Google" id="ProtNLM"/>
    </source>
</evidence>
<keyword evidence="2" id="KW-0732">Signal</keyword>
<keyword evidence="4" id="KW-1185">Reference proteome</keyword>
<protein>
    <recommendedName>
        <fullName evidence="5">CcmD family protein</fullName>
    </recommendedName>
</protein>
<dbReference type="RefSeq" id="WP_103904930.1">
    <property type="nucleotide sequence ID" value="NZ_CP049246.1"/>
</dbReference>
<organism evidence="3 4">
    <name type="scientific">Sphingobacterium lactis</name>
    <dbReference type="NCBI Taxonomy" id="797291"/>
    <lineage>
        <taxon>Bacteria</taxon>
        <taxon>Pseudomonadati</taxon>
        <taxon>Bacteroidota</taxon>
        <taxon>Sphingobacteriia</taxon>
        <taxon>Sphingobacteriales</taxon>
        <taxon>Sphingobacteriaceae</taxon>
        <taxon>Sphingobacterium</taxon>
    </lineage>
</organism>
<evidence type="ECO:0000313" key="3">
    <source>
        <dbReference type="EMBL" id="SEF50247.1"/>
    </source>
</evidence>
<accession>A0A1H5SKF9</accession>
<dbReference type="OrthoDB" id="886941at2"/>
<keyword evidence="1" id="KW-0472">Membrane</keyword>
<dbReference type="AlphaFoldDB" id="A0A1H5SKF9"/>
<gene>
    <name evidence="3" type="ORF">SAMN05421877_101272</name>
</gene>
<dbReference type="EMBL" id="FNUT01000001">
    <property type="protein sequence ID" value="SEF50247.1"/>
    <property type="molecule type" value="Genomic_DNA"/>
</dbReference>
<dbReference type="Proteomes" id="UP000236731">
    <property type="component" value="Unassembled WGS sequence"/>
</dbReference>